<keyword evidence="2" id="KW-0226">DNA condensation</keyword>
<dbReference type="Pfam" id="PF00216">
    <property type="entry name" value="Bac_DNA_binding"/>
    <property type="match status" value="1"/>
</dbReference>
<dbReference type="GO" id="GO:0030527">
    <property type="term" value="F:structural constituent of chromatin"/>
    <property type="evidence" value="ECO:0007669"/>
    <property type="project" value="InterPro"/>
</dbReference>
<evidence type="ECO:0000256" key="1">
    <source>
        <dbReference type="ARBA" id="ARBA00010529"/>
    </source>
</evidence>
<accession>A0A7X6DUI1</accession>
<dbReference type="SUPFAM" id="SSF47729">
    <property type="entry name" value="IHF-like DNA-binding proteins"/>
    <property type="match status" value="1"/>
</dbReference>
<dbReference type="InterPro" id="IPR010992">
    <property type="entry name" value="IHF-like_DNA-bd_dom_sf"/>
</dbReference>
<dbReference type="EMBL" id="VTOW01000008">
    <property type="protein sequence ID" value="NKE73589.1"/>
    <property type="molecule type" value="Genomic_DNA"/>
</dbReference>
<proteinExistence type="inferred from homology"/>
<dbReference type="PANTHER" id="PTHR33175:SF3">
    <property type="entry name" value="DNA-BINDING PROTEIN HU-BETA"/>
    <property type="match status" value="1"/>
</dbReference>
<dbReference type="PRINTS" id="PR01727">
    <property type="entry name" value="DNABINDINGHU"/>
</dbReference>
<gene>
    <name evidence="5" type="ORF">MNODULE_22795</name>
</gene>
<dbReference type="GO" id="GO:0003677">
    <property type="term" value="F:DNA binding"/>
    <property type="evidence" value="ECO:0007669"/>
    <property type="project" value="UniProtKB-KW"/>
</dbReference>
<comment type="similarity">
    <text evidence="1 4">Belongs to the bacterial histone-like protein family.</text>
</comment>
<dbReference type="PANTHER" id="PTHR33175">
    <property type="entry name" value="DNA-BINDING PROTEIN HU"/>
    <property type="match status" value="1"/>
</dbReference>
<keyword evidence="3 5" id="KW-0238">DNA-binding</keyword>
<name>A0A7X6DUI1_9BACT</name>
<sequence>MNKKSLLKAIAKNRAGNGISKKAMTGIIGETLAAVAKWVEKIGRFSFPGFGTFTMKSRAARKGSNPQTDETIMIKASRAVKSKTGPALKKDLSSGKEFI</sequence>
<dbReference type="GO" id="GO:0030261">
    <property type="term" value="P:chromosome condensation"/>
    <property type="evidence" value="ECO:0007669"/>
    <property type="project" value="UniProtKB-KW"/>
</dbReference>
<dbReference type="InterPro" id="IPR000119">
    <property type="entry name" value="Hist_DNA-bd"/>
</dbReference>
<organism evidence="5 6">
    <name type="scientific">Candidatus Manganitrophus noduliformans</name>
    <dbReference type="NCBI Taxonomy" id="2606439"/>
    <lineage>
        <taxon>Bacteria</taxon>
        <taxon>Pseudomonadati</taxon>
        <taxon>Nitrospirota</taxon>
        <taxon>Nitrospiria</taxon>
        <taxon>Candidatus Troglogloeales</taxon>
        <taxon>Candidatus Manganitrophaceae</taxon>
        <taxon>Candidatus Manganitrophus</taxon>
    </lineage>
</organism>
<dbReference type="PROSITE" id="PS00045">
    <property type="entry name" value="HISTONE_LIKE"/>
    <property type="match status" value="1"/>
</dbReference>
<evidence type="ECO:0000256" key="4">
    <source>
        <dbReference type="RuleBase" id="RU003939"/>
    </source>
</evidence>
<dbReference type="RefSeq" id="WP_168063548.1">
    <property type="nucleotide sequence ID" value="NZ_VTOW01000008.1"/>
</dbReference>
<evidence type="ECO:0000313" key="6">
    <source>
        <dbReference type="Proteomes" id="UP000534783"/>
    </source>
</evidence>
<comment type="caution">
    <text evidence="5">The sequence shown here is derived from an EMBL/GenBank/DDBJ whole genome shotgun (WGS) entry which is preliminary data.</text>
</comment>
<dbReference type="InterPro" id="IPR020816">
    <property type="entry name" value="Histone-like_DNA-bd_CS"/>
</dbReference>
<evidence type="ECO:0000313" key="5">
    <source>
        <dbReference type="EMBL" id="NKE73589.1"/>
    </source>
</evidence>
<dbReference type="SMART" id="SM00411">
    <property type="entry name" value="BHL"/>
    <property type="match status" value="1"/>
</dbReference>
<dbReference type="Gene3D" id="4.10.520.10">
    <property type="entry name" value="IHF-like DNA-binding proteins"/>
    <property type="match status" value="1"/>
</dbReference>
<evidence type="ECO:0000256" key="2">
    <source>
        <dbReference type="ARBA" id="ARBA00023067"/>
    </source>
</evidence>
<dbReference type="Proteomes" id="UP000534783">
    <property type="component" value="Unassembled WGS sequence"/>
</dbReference>
<evidence type="ECO:0000256" key="3">
    <source>
        <dbReference type="ARBA" id="ARBA00023125"/>
    </source>
</evidence>
<reference evidence="5 6" key="1">
    <citation type="journal article" date="2020" name="Nature">
        <title>Bacterial chemolithoautotrophy via manganese oxidation.</title>
        <authorList>
            <person name="Yu H."/>
            <person name="Leadbetter J.R."/>
        </authorList>
    </citation>
    <scope>NUCLEOTIDE SEQUENCE [LARGE SCALE GENOMIC DNA]</scope>
    <source>
        <strain evidence="5 6">Mn-1</strain>
    </source>
</reference>
<keyword evidence="6" id="KW-1185">Reference proteome</keyword>
<dbReference type="AlphaFoldDB" id="A0A7X6DUI1"/>
<protein>
    <submittedName>
        <fullName evidence="5">HU family DNA-binding protein</fullName>
    </submittedName>
</protein>